<dbReference type="PANTHER" id="PTHR42803">
    <property type="entry name" value="ACYL-COA DEHYDROGENASE"/>
    <property type="match status" value="1"/>
</dbReference>
<evidence type="ECO:0000256" key="1">
    <source>
        <dbReference type="ARBA" id="ARBA00001974"/>
    </source>
</evidence>
<dbReference type="InterPro" id="IPR009075">
    <property type="entry name" value="AcylCo_DH/oxidase_C"/>
</dbReference>
<evidence type="ECO:0000256" key="3">
    <source>
        <dbReference type="ARBA" id="ARBA00022630"/>
    </source>
</evidence>
<feature type="domain" description="Acetyl-CoA dehydrogenase-like C-terminal" evidence="14">
    <location>
        <begin position="478"/>
        <end position="582"/>
    </location>
</feature>
<comment type="function">
    <text evidence="7">Involved in the assimilation of dimethylsulphoniopropionate (DMSP), an important compound in the fixation of carbon in marine phytoplankton, by mediating the conversion of 3-(methylthio)propanoyl-CoA (MMPA-CoA) to 3-(methylthio)acryloyl-CoA (MTA-CoA).</text>
</comment>
<dbReference type="PANTHER" id="PTHR42803:SF1">
    <property type="entry name" value="BROAD-SPECIFICITY LINEAR ACYL-COA DEHYDROGENASE FADE5"/>
    <property type="match status" value="1"/>
</dbReference>
<keyword evidence="16" id="KW-1185">Reference proteome</keyword>
<evidence type="ECO:0000256" key="7">
    <source>
        <dbReference type="ARBA" id="ARBA00058683"/>
    </source>
</evidence>
<dbReference type="EMBL" id="CP022278">
    <property type="protein sequence ID" value="ASK27546.1"/>
    <property type="molecule type" value="Genomic_DNA"/>
</dbReference>
<feature type="domain" description="Acyl-CoA dehydrogenase/oxidase N-terminal" evidence="13">
    <location>
        <begin position="38"/>
        <end position="156"/>
    </location>
</feature>
<evidence type="ECO:0000259" key="11">
    <source>
        <dbReference type="Pfam" id="PF00441"/>
    </source>
</evidence>
<reference evidence="15 16" key="1">
    <citation type="submission" date="2017-06" db="EMBL/GenBank/DDBJ databases">
        <title>Neisseria chenwenguii sp. nov., isolated from the intestinal contents of Tibetan Plateau Pika in Yushu, Qinghai Province, China.</title>
        <authorList>
            <person name="Zhang G."/>
        </authorList>
    </citation>
    <scope>NUCLEOTIDE SEQUENCE [LARGE SCALE GENOMIC DNA]</scope>
    <source>
        <strain evidence="15 16">10023</strain>
    </source>
</reference>
<dbReference type="EC" id="1.3.99.41" evidence="8"/>
<evidence type="ECO:0000256" key="5">
    <source>
        <dbReference type="ARBA" id="ARBA00023002"/>
    </source>
</evidence>
<dbReference type="InterPro" id="IPR006091">
    <property type="entry name" value="Acyl-CoA_Oxase/DH_mid-dom"/>
</dbReference>
<dbReference type="Pfam" id="PF02770">
    <property type="entry name" value="Acyl-CoA_dh_M"/>
    <property type="match status" value="1"/>
</dbReference>
<dbReference type="Gene3D" id="1.20.140.10">
    <property type="entry name" value="Butyryl-CoA Dehydrogenase, subunit A, domain 3"/>
    <property type="match status" value="1"/>
</dbReference>
<dbReference type="InterPro" id="IPR025878">
    <property type="entry name" value="Acyl-CoA_dh-like_C_dom"/>
</dbReference>
<gene>
    <name evidence="15" type="ORF">BG910_07125</name>
</gene>
<dbReference type="Proteomes" id="UP000198238">
    <property type="component" value="Chromosome"/>
</dbReference>
<dbReference type="Pfam" id="PF12806">
    <property type="entry name" value="Acyl-CoA_dh_C"/>
    <property type="match status" value="1"/>
</dbReference>
<evidence type="ECO:0000256" key="9">
    <source>
        <dbReference type="ARBA" id="ARBA00069043"/>
    </source>
</evidence>
<dbReference type="Gene3D" id="1.10.540.10">
    <property type="entry name" value="Acyl-CoA dehydrogenase/oxidase, N-terminal domain"/>
    <property type="match status" value="1"/>
</dbReference>
<dbReference type="Pfam" id="PF00441">
    <property type="entry name" value="Acyl-CoA_dh_1"/>
    <property type="match status" value="1"/>
</dbReference>
<comment type="similarity">
    <text evidence="2 10">Belongs to the acyl-CoA dehydrogenase family.</text>
</comment>
<keyword evidence="5 10" id="KW-0560">Oxidoreductase</keyword>
<feature type="domain" description="Acyl-CoA dehydrogenase/oxidase C-terminal" evidence="11">
    <location>
        <begin position="280"/>
        <end position="447"/>
    </location>
</feature>
<dbReference type="SUPFAM" id="SSF47203">
    <property type="entry name" value="Acyl-CoA dehydrogenase C-terminal domain-like"/>
    <property type="match status" value="1"/>
</dbReference>
<evidence type="ECO:0000256" key="6">
    <source>
        <dbReference type="ARBA" id="ARBA00051388"/>
    </source>
</evidence>
<keyword evidence="3 10" id="KW-0285">Flavoprotein</keyword>
<dbReference type="AlphaFoldDB" id="A0A220S2E1"/>
<dbReference type="InterPro" id="IPR037069">
    <property type="entry name" value="AcylCoA_DH/ox_N_sf"/>
</dbReference>
<dbReference type="Gene3D" id="2.40.110.10">
    <property type="entry name" value="Butyryl-CoA Dehydrogenase, subunit A, domain 2"/>
    <property type="match status" value="1"/>
</dbReference>
<evidence type="ECO:0000256" key="4">
    <source>
        <dbReference type="ARBA" id="ARBA00022827"/>
    </source>
</evidence>
<evidence type="ECO:0000256" key="10">
    <source>
        <dbReference type="RuleBase" id="RU362125"/>
    </source>
</evidence>
<dbReference type="RefSeq" id="WP_089036247.1">
    <property type="nucleotide sequence ID" value="NZ_CP022278.1"/>
</dbReference>
<dbReference type="InterPro" id="IPR052166">
    <property type="entry name" value="Diverse_Acyl-CoA_DH"/>
</dbReference>
<dbReference type="FunFam" id="2.40.110.10:FF:000031">
    <property type="entry name" value="Acyl-CoA dehydrogenase, putative"/>
    <property type="match status" value="1"/>
</dbReference>
<dbReference type="KEGG" id="nei:BG910_07125"/>
<accession>A0A220S2E1</accession>
<dbReference type="GO" id="GO:0050660">
    <property type="term" value="F:flavin adenine dinucleotide binding"/>
    <property type="evidence" value="ECO:0007669"/>
    <property type="project" value="InterPro"/>
</dbReference>
<comment type="cofactor">
    <cofactor evidence="1 10">
        <name>FAD</name>
        <dbReference type="ChEBI" id="CHEBI:57692"/>
    </cofactor>
</comment>
<dbReference type="InterPro" id="IPR009100">
    <property type="entry name" value="AcylCoA_DH/oxidase_NM_dom_sf"/>
</dbReference>
<evidence type="ECO:0000259" key="12">
    <source>
        <dbReference type="Pfam" id="PF02770"/>
    </source>
</evidence>
<evidence type="ECO:0000313" key="15">
    <source>
        <dbReference type="EMBL" id="ASK27546.1"/>
    </source>
</evidence>
<dbReference type="Pfam" id="PF02771">
    <property type="entry name" value="Acyl-CoA_dh_N"/>
    <property type="match status" value="1"/>
</dbReference>
<dbReference type="InterPro" id="IPR013786">
    <property type="entry name" value="AcylCoA_DH/ox_N"/>
</dbReference>
<evidence type="ECO:0000256" key="8">
    <source>
        <dbReference type="ARBA" id="ARBA00066694"/>
    </source>
</evidence>
<sequence length="591" mass="63029">MNYRAPVDELRFALRVHGNLDDILQLPASDGLDADTVDAVLEEAAKFAEQEWAPTNRTGDLNGASLSDGLVQTHPDLATAYRSFCEAGWAGLRAPAEFGGQALPAAVSAACEEMWCAANLSLSLMPMLTLGAVDALLKHGSDEQKQTYLPKMCTGEWNGTMVLSEPDAGSDLGNLTTRAEPFSDGTYRLNGQKIFITWGGQEMTENTVHLVLARLPDAAAGVQGISMFVVPKFLVNSDGTLGGRNGVHVIGLEHKLGLHASPTCTMQFDNAVGYLVGRVGKGLAYMFTMMKTARLNVGIEGHAVAERAYQNALAYAKERVQGHDAENSDGSAVPIIRHADVRRMLLVQKATLAAQRALYLRTAALVDTAASHEDNVVRKQAEREADFLIPIVKAWLTDNSTVLTNLAIQTYGGAGYVEESGVAQYMRDARITPIYEGTNGIQAADLAGRKTSGKNGALPCSLLAEGKTLAEKLSAADPTLAEQLQNAVAAAEESVAELVSLADAPVLTAAASAAYLQQMGLTLGAIGLARTYVAAQDALDGKTENLFGHDFYTAQQHNARVYFAYVLPQVYTCAAQIKQGQALLDVPLVLF</sequence>
<evidence type="ECO:0000256" key="2">
    <source>
        <dbReference type="ARBA" id="ARBA00009347"/>
    </source>
</evidence>
<organism evidence="15 16">
    <name type="scientific">Neisseria chenwenguii</name>
    <dbReference type="NCBI Taxonomy" id="1853278"/>
    <lineage>
        <taxon>Bacteria</taxon>
        <taxon>Pseudomonadati</taxon>
        <taxon>Pseudomonadota</taxon>
        <taxon>Betaproteobacteria</taxon>
        <taxon>Neisseriales</taxon>
        <taxon>Neisseriaceae</taxon>
        <taxon>Neisseria</taxon>
    </lineage>
</organism>
<proteinExistence type="inferred from homology"/>
<name>A0A220S2E1_9NEIS</name>
<protein>
    <recommendedName>
        <fullName evidence="9">3-methylmercaptopropionyl-CoA dehydrogenase</fullName>
        <ecNumber evidence="8">1.3.99.41</ecNumber>
    </recommendedName>
</protein>
<evidence type="ECO:0000313" key="16">
    <source>
        <dbReference type="Proteomes" id="UP000198238"/>
    </source>
</evidence>
<keyword evidence="4 10" id="KW-0274">FAD</keyword>
<dbReference type="InterPro" id="IPR036250">
    <property type="entry name" value="AcylCo_DH-like_C"/>
</dbReference>
<dbReference type="GO" id="GO:0016627">
    <property type="term" value="F:oxidoreductase activity, acting on the CH-CH group of donors"/>
    <property type="evidence" value="ECO:0007669"/>
    <property type="project" value="InterPro"/>
</dbReference>
<feature type="domain" description="Acyl-CoA oxidase/dehydrogenase middle" evidence="12">
    <location>
        <begin position="161"/>
        <end position="270"/>
    </location>
</feature>
<dbReference type="SUPFAM" id="SSF56645">
    <property type="entry name" value="Acyl-CoA dehydrogenase NM domain-like"/>
    <property type="match status" value="1"/>
</dbReference>
<comment type="catalytic activity">
    <reaction evidence="6">
        <text>3-(methylsulfanyl)propanoyl-CoA + oxidized [electron-transfer flavoprotein] + H(+) = 3-(methylsulfanyl)acryloyl-CoA + reduced [electron-transfer flavoprotein]</text>
        <dbReference type="Rhea" id="RHEA:52612"/>
        <dbReference type="Rhea" id="RHEA-COMP:10685"/>
        <dbReference type="Rhea" id="RHEA-COMP:10686"/>
        <dbReference type="ChEBI" id="CHEBI:15378"/>
        <dbReference type="ChEBI" id="CHEBI:57692"/>
        <dbReference type="ChEBI" id="CHEBI:58307"/>
        <dbReference type="ChEBI" id="CHEBI:82815"/>
        <dbReference type="ChEBI" id="CHEBI:84994"/>
        <dbReference type="EC" id="1.3.99.41"/>
    </reaction>
    <physiologicalReaction direction="left-to-right" evidence="6">
        <dbReference type="Rhea" id="RHEA:52613"/>
    </physiologicalReaction>
</comment>
<dbReference type="InterPro" id="IPR046373">
    <property type="entry name" value="Acyl-CoA_Oxase/DH_mid-dom_sf"/>
</dbReference>
<evidence type="ECO:0000259" key="14">
    <source>
        <dbReference type="Pfam" id="PF12806"/>
    </source>
</evidence>
<evidence type="ECO:0000259" key="13">
    <source>
        <dbReference type="Pfam" id="PF02771"/>
    </source>
</evidence>